<dbReference type="InterPro" id="IPR006001">
    <property type="entry name" value="Therm_gnt_kin"/>
</dbReference>
<accession>A0ABS7FTZ4</accession>
<keyword evidence="4 9" id="KW-0808">Transferase</keyword>
<dbReference type="InterPro" id="IPR027417">
    <property type="entry name" value="P-loop_NTPase"/>
</dbReference>
<keyword evidence="5 9" id="KW-0547">Nucleotide-binding</keyword>
<organism evidence="10 11">
    <name type="scientific">Actinomadura parmotrematis</name>
    <dbReference type="NCBI Taxonomy" id="2864039"/>
    <lineage>
        <taxon>Bacteria</taxon>
        <taxon>Bacillati</taxon>
        <taxon>Actinomycetota</taxon>
        <taxon>Actinomycetes</taxon>
        <taxon>Streptosporangiales</taxon>
        <taxon>Thermomonosporaceae</taxon>
        <taxon>Actinomadura</taxon>
    </lineage>
</organism>
<evidence type="ECO:0000313" key="10">
    <source>
        <dbReference type="EMBL" id="MBW8483847.1"/>
    </source>
</evidence>
<dbReference type="NCBIfam" id="TIGR01313">
    <property type="entry name" value="therm_gnt_kin"/>
    <property type="match status" value="1"/>
</dbReference>
<evidence type="ECO:0000256" key="7">
    <source>
        <dbReference type="ARBA" id="ARBA00022840"/>
    </source>
</evidence>
<dbReference type="SUPFAM" id="SSF52540">
    <property type="entry name" value="P-loop containing nucleoside triphosphate hydrolases"/>
    <property type="match status" value="1"/>
</dbReference>
<comment type="similarity">
    <text evidence="2 9">Belongs to the gluconokinase GntK/GntV family.</text>
</comment>
<reference evidence="10 11" key="1">
    <citation type="submission" date="2021-07" db="EMBL/GenBank/DDBJ databases">
        <title>Actinomadura sp. PM05-2 isolated from lichen.</title>
        <authorList>
            <person name="Somphong A."/>
            <person name="Phongsopitanun W."/>
            <person name="Tanasupawat S."/>
            <person name="Peongsungnone V."/>
        </authorList>
    </citation>
    <scope>NUCLEOTIDE SEQUENCE [LARGE SCALE GENOMIC DNA]</scope>
    <source>
        <strain evidence="10 11">PM05-2</strain>
    </source>
</reference>
<evidence type="ECO:0000256" key="3">
    <source>
        <dbReference type="ARBA" id="ARBA00012054"/>
    </source>
</evidence>
<comment type="caution">
    <text evidence="10">The sequence shown here is derived from an EMBL/GenBank/DDBJ whole genome shotgun (WGS) entry which is preliminary data.</text>
</comment>
<keyword evidence="11" id="KW-1185">Reference proteome</keyword>
<dbReference type="Proteomes" id="UP000774570">
    <property type="component" value="Unassembled WGS sequence"/>
</dbReference>
<comment type="catalytic activity">
    <reaction evidence="8 9">
        <text>D-gluconate + ATP = 6-phospho-D-gluconate + ADP + H(+)</text>
        <dbReference type="Rhea" id="RHEA:19433"/>
        <dbReference type="ChEBI" id="CHEBI:15378"/>
        <dbReference type="ChEBI" id="CHEBI:18391"/>
        <dbReference type="ChEBI" id="CHEBI:30616"/>
        <dbReference type="ChEBI" id="CHEBI:58759"/>
        <dbReference type="ChEBI" id="CHEBI:456216"/>
        <dbReference type="EC" id="2.7.1.12"/>
    </reaction>
</comment>
<gene>
    <name evidence="10" type="ORF">K1Y72_15780</name>
</gene>
<evidence type="ECO:0000256" key="8">
    <source>
        <dbReference type="ARBA" id="ARBA00048090"/>
    </source>
</evidence>
<evidence type="ECO:0000256" key="4">
    <source>
        <dbReference type="ARBA" id="ARBA00022679"/>
    </source>
</evidence>
<dbReference type="EC" id="2.7.1.12" evidence="3 9"/>
<keyword evidence="7 9" id="KW-0067">ATP-binding</keyword>
<dbReference type="EMBL" id="JAIBOA010000009">
    <property type="protein sequence ID" value="MBW8483847.1"/>
    <property type="molecule type" value="Genomic_DNA"/>
</dbReference>
<dbReference type="RefSeq" id="WP_220167081.1">
    <property type="nucleotide sequence ID" value="NZ_JAIBOA010000009.1"/>
</dbReference>
<evidence type="ECO:0000256" key="1">
    <source>
        <dbReference type="ARBA" id="ARBA00004761"/>
    </source>
</evidence>
<keyword evidence="6 9" id="KW-0418">Kinase</keyword>
<evidence type="ECO:0000256" key="2">
    <source>
        <dbReference type="ARBA" id="ARBA00008420"/>
    </source>
</evidence>
<evidence type="ECO:0000256" key="9">
    <source>
        <dbReference type="RuleBase" id="RU363066"/>
    </source>
</evidence>
<evidence type="ECO:0000256" key="5">
    <source>
        <dbReference type="ARBA" id="ARBA00022741"/>
    </source>
</evidence>
<dbReference type="InterPro" id="IPR031322">
    <property type="entry name" value="Shikimate/glucono_kinase"/>
</dbReference>
<sequence>MAGTRPSERPRVVLVMGVSGSGKTTIGRMLAERLGWDYAEADAFHPRANIEKMSEGIPLGDADRMPWLGDIAEWIEGRDAPGVVSCSALKRAYREMLPPVTLVYLDGSHELIEGRMRSRIGHFFKPAMLDGQFRDLEPPHADEHPVTVSIEGTPEDIIDRILAGLKERGITPA</sequence>
<dbReference type="Gene3D" id="3.40.50.300">
    <property type="entry name" value="P-loop containing nucleotide triphosphate hydrolases"/>
    <property type="match status" value="1"/>
</dbReference>
<evidence type="ECO:0000256" key="6">
    <source>
        <dbReference type="ARBA" id="ARBA00022777"/>
    </source>
</evidence>
<protein>
    <recommendedName>
        <fullName evidence="3 9">Gluconokinase</fullName>
        <ecNumber evidence="3 9">2.7.1.12</ecNumber>
    </recommendedName>
</protein>
<dbReference type="PANTHER" id="PTHR43442:SF3">
    <property type="entry name" value="GLUCONOKINASE-RELATED"/>
    <property type="match status" value="1"/>
</dbReference>
<dbReference type="CDD" id="cd02021">
    <property type="entry name" value="GntK"/>
    <property type="match status" value="1"/>
</dbReference>
<dbReference type="PANTHER" id="PTHR43442">
    <property type="entry name" value="GLUCONOKINASE-RELATED"/>
    <property type="match status" value="1"/>
</dbReference>
<dbReference type="Pfam" id="PF01202">
    <property type="entry name" value="SKI"/>
    <property type="match status" value="1"/>
</dbReference>
<evidence type="ECO:0000313" key="11">
    <source>
        <dbReference type="Proteomes" id="UP000774570"/>
    </source>
</evidence>
<name>A0ABS7FTZ4_9ACTN</name>
<comment type="pathway">
    <text evidence="1">Carbohydrate acid metabolism.</text>
</comment>
<proteinExistence type="inferred from homology"/>